<dbReference type="GO" id="GO:0005615">
    <property type="term" value="C:extracellular space"/>
    <property type="evidence" value="ECO:0007669"/>
    <property type="project" value="TreeGrafter"/>
</dbReference>
<dbReference type="GO" id="GO:0006874">
    <property type="term" value="P:intracellular calcium ion homeostasis"/>
    <property type="evidence" value="ECO:0007669"/>
    <property type="project" value="TreeGrafter"/>
</dbReference>
<comment type="similarity">
    <text evidence="1">Belongs to the stanniocalcin family.</text>
</comment>
<keyword evidence="7" id="KW-1185">Reference proteome</keyword>
<comment type="caution">
    <text evidence="6">The sequence shown here is derived from an EMBL/GenBank/DDBJ whole genome shotgun (WGS) entry which is preliminary data.</text>
</comment>
<evidence type="ECO:0000256" key="3">
    <source>
        <dbReference type="ARBA" id="ARBA00022702"/>
    </source>
</evidence>
<organism evidence="6 7">
    <name type="scientific">Bursaphelenchus okinawaensis</name>
    <dbReference type="NCBI Taxonomy" id="465554"/>
    <lineage>
        <taxon>Eukaryota</taxon>
        <taxon>Metazoa</taxon>
        <taxon>Ecdysozoa</taxon>
        <taxon>Nematoda</taxon>
        <taxon>Chromadorea</taxon>
        <taxon>Rhabditida</taxon>
        <taxon>Tylenchina</taxon>
        <taxon>Tylenchomorpha</taxon>
        <taxon>Aphelenchoidea</taxon>
        <taxon>Aphelenchoididae</taxon>
        <taxon>Bursaphelenchus</taxon>
    </lineage>
</organism>
<dbReference type="Proteomes" id="UP000614601">
    <property type="component" value="Unassembled WGS sequence"/>
</dbReference>
<dbReference type="Proteomes" id="UP000783686">
    <property type="component" value="Unassembled WGS sequence"/>
</dbReference>
<dbReference type="EMBL" id="CAJFCW020000001">
    <property type="protein sequence ID" value="CAG9086843.1"/>
    <property type="molecule type" value="Genomic_DNA"/>
</dbReference>
<evidence type="ECO:0000256" key="5">
    <source>
        <dbReference type="SAM" id="SignalP"/>
    </source>
</evidence>
<dbReference type="PANTHER" id="PTHR11245:SF6">
    <property type="entry name" value="DUF19 DOMAIN-CONTAINING PROTEIN"/>
    <property type="match status" value="1"/>
</dbReference>
<comment type="subunit">
    <text evidence="2">Homodimer; disulfide-linked.</text>
</comment>
<protein>
    <submittedName>
        <fullName evidence="6">Uncharacterized protein</fullName>
    </submittedName>
</protein>
<evidence type="ECO:0000313" key="7">
    <source>
        <dbReference type="Proteomes" id="UP000614601"/>
    </source>
</evidence>
<keyword evidence="4" id="KW-1015">Disulfide bond</keyword>
<dbReference type="Pfam" id="PF03298">
    <property type="entry name" value="Stanniocalcin"/>
    <property type="match status" value="1"/>
</dbReference>
<keyword evidence="5" id="KW-0732">Signal</keyword>
<dbReference type="AlphaFoldDB" id="A0A811JX72"/>
<name>A0A811JX72_9BILA</name>
<dbReference type="InterPro" id="IPR004978">
    <property type="entry name" value="Stanniocalcin"/>
</dbReference>
<dbReference type="GO" id="GO:0005179">
    <property type="term" value="F:hormone activity"/>
    <property type="evidence" value="ECO:0007669"/>
    <property type="project" value="UniProtKB-KW"/>
</dbReference>
<feature type="chain" id="PRO_5035681414" evidence="5">
    <location>
        <begin position="19"/>
        <end position="166"/>
    </location>
</feature>
<evidence type="ECO:0000256" key="2">
    <source>
        <dbReference type="ARBA" id="ARBA00011748"/>
    </source>
</evidence>
<reference evidence="6" key="1">
    <citation type="submission" date="2020-09" db="EMBL/GenBank/DDBJ databases">
        <authorList>
            <person name="Kikuchi T."/>
        </authorList>
    </citation>
    <scope>NUCLEOTIDE SEQUENCE</scope>
    <source>
        <strain evidence="6">SH1</strain>
    </source>
</reference>
<proteinExistence type="inferred from homology"/>
<keyword evidence="3" id="KW-0372">Hormone</keyword>
<dbReference type="EMBL" id="CAJFDH010000001">
    <property type="protein sequence ID" value="CAD5207917.1"/>
    <property type="molecule type" value="Genomic_DNA"/>
</dbReference>
<evidence type="ECO:0000256" key="1">
    <source>
        <dbReference type="ARBA" id="ARBA00008693"/>
    </source>
</evidence>
<feature type="signal peptide" evidence="5">
    <location>
        <begin position="1"/>
        <end position="18"/>
    </location>
</feature>
<accession>A0A811JX72</accession>
<dbReference type="PANTHER" id="PTHR11245">
    <property type="entry name" value="STANNIOCALCIN"/>
    <property type="match status" value="1"/>
</dbReference>
<gene>
    <name evidence="6" type="ORF">BOKJ2_LOCUS2437</name>
</gene>
<evidence type="ECO:0000256" key="4">
    <source>
        <dbReference type="ARBA" id="ARBA00023157"/>
    </source>
</evidence>
<evidence type="ECO:0000313" key="6">
    <source>
        <dbReference type="EMBL" id="CAD5207917.1"/>
    </source>
</evidence>
<dbReference type="OrthoDB" id="9970481at2759"/>
<sequence>MAVVHFVVFLATVTLVFAQDSGNSTFACGTTCATYSCLEETAQCGPNGYLIGFGERNCENFINPVYYDNFNAQGKDFINCTLVCLTTFLDEYFANHTTIDCNQLMDDAFNSHVACYTSCGFCSVWYTNVIAFVKVFNISDFTSAIAAKTVVETGWDCLTTPSSWFE</sequence>